<evidence type="ECO:0000256" key="2">
    <source>
        <dbReference type="SAM" id="Phobius"/>
    </source>
</evidence>
<accession>A0ABS8TMJ9</accession>
<evidence type="ECO:0000256" key="1">
    <source>
        <dbReference type="SAM" id="MobiDB-lite"/>
    </source>
</evidence>
<gene>
    <name evidence="3" type="ORF">HAX54_014093</name>
</gene>
<feature type="compositionally biased region" description="Basic and acidic residues" evidence="1">
    <location>
        <begin position="79"/>
        <end position="93"/>
    </location>
</feature>
<evidence type="ECO:0000313" key="3">
    <source>
        <dbReference type="EMBL" id="MCD7472760.1"/>
    </source>
</evidence>
<keyword evidence="4" id="KW-1185">Reference proteome</keyword>
<evidence type="ECO:0000313" key="4">
    <source>
        <dbReference type="Proteomes" id="UP000823775"/>
    </source>
</evidence>
<comment type="caution">
    <text evidence="3">The sequence shown here is derived from an EMBL/GenBank/DDBJ whole genome shotgun (WGS) entry which is preliminary data.</text>
</comment>
<reference evidence="3 4" key="1">
    <citation type="journal article" date="2021" name="BMC Genomics">
        <title>Datura genome reveals duplications of psychoactive alkaloid biosynthetic genes and high mutation rate following tissue culture.</title>
        <authorList>
            <person name="Rajewski A."/>
            <person name="Carter-House D."/>
            <person name="Stajich J."/>
            <person name="Litt A."/>
        </authorList>
    </citation>
    <scope>NUCLEOTIDE SEQUENCE [LARGE SCALE GENOMIC DNA]</scope>
    <source>
        <strain evidence="3">AR-01</strain>
    </source>
</reference>
<feature type="transmembrane region" description="Helical" evidence="2">
    <location>
        <begin position="27"/>
        <end position="49"/>
    </location>
</feature>
<protein>
    <submittedName>
        <fullName evidence="3">Uncharacterized protein</fullName>
    </submittedName>
</protein>
<proteinExistence type="predicted"/>
<dbReference type="EMBL" id="JACEIK010001867">
    <property type="protein sequence ID" value="MCD7472760.1"/>
    <property type="molecule type" value="Genomic_DNA"/>
</dbReference>
<keyword evidence="2" id="KW-0812">Transmembrane</keyword>
<organism evidence="3 4">
    <name type="scientific">Datura stramonium</name>
    <name type="common">Jimsonweed</name>
    <name type="synonym">Common thornapple</name>
    <dbReference type="NCBI Taxonomy" id="4076"/>
    <lineage>
        <taxon>Eukaryota</taxon>
        <taxon>Viridiplantae</taxon>
        <taxon>Streptophyta</taxon>
        <taxon>Embryophyta</taxon>
        <taxon>Tracheophyta</taxon>
        <taxon>Spermatophyta</taxon>
        <taxon>Magnoliopsida</taxon>
        <taxon>eudicotyledons</taxon>
        <taxon>Gunneridae</taxon>
        <taxon>Pentapetalae</taxon>
        <taxon>asterids</taxon>
        <taxon>lamiids</taxon>
        <taxon>Solanales</taxon>
        <taxon>Solanaceae</taxon>
        <taxon>Solanoideae</taxon>
        <taxon>Datureae</taxon>
        <taxon>Datura</taxon>
    </lineage>
</organism>
<keyword evidence="2" id="KW-0472">Membrane</keyword>
<feature type="region of interest" description="Disordered" evidence="1">
    <location>
        <begin position="73"/>
        <end position="93"/>
    </location>
</feature>
<sequence>MVVLDFCRWLLIGSGGFTRGERGRGKAAGSVVSPVLTVLLLFAGVNGGFRRGGRVWKVKSETVVVVSPAMGFGGGSDGWQERKREGKREGCRR</sequence>
<name>A0ABS8TMJ9_DATST</name>
<dbReference type="Proteomes" id="UP000823775">
    <property type="component" value="Unassembled WGS sequence"/>
</dbReference>
<keyword evidence="2" id="KW-1133">Transmembrane helix</keyword>